<dbReference type="RefSeq" id="WP_371950326.1">
    <property type="nucleotide sequence ID" value="NZ_JAXCEI010000006.1"/>
</dbReference>
<dbReference type="Proteomes" id="UP001569963">
    <property type="component" value="Unassembled WGS sequence"/>
</dbReference>
<name>A0ABV4QCH5_9ACTN</name>
<sequence length="281" mass="31133">MTLDDEAHAVRHFARKIREKERAGYVEVGSETKAPRVEAGVRLLDLVRYGDAYEPVAGHAGVVVRFHDFEAGPGPFYEYCILGADAGRGLSLVVKKPGHDEAMVSAFLDFVRPRVGLAFDGRSHRKVPLPAPIGPFDHVLFCGPSLTAVNYEGRLGTVFPIRDCEIGDEDGETFVEARIRGRGSMPSTTWDREPFPVIDLRFDLRRADGFGEIGGRASVREKTFKVYPRAMVERGLRLAAEADPGSVLEIRNYRRDVLRVTPEQPRTLGEVDRFLLGPASA</sequence>
<evidence type="ECO:0000313" key="1">
    <source>
        <dbReference type="EMBL" id="MFA1540420.1"/>
    </source>
</evidence>
<protein>
    <submittedName>
        <fullName evidence="1">Uncharacterized protein</fullName>
    </submittedName>
</protein>
<reference evidence="1 2" key="1">
    <citation type="submission" date="2023-11" db="EMBL/GenBank/DDBJ databases">
        <title>Actinomadura monticuli sp. nov., isolated from volcanic ash.</title>
        <authorList>
            <person name="Lee S.D."/>
            <person name="Yang H."/>
            <person name="Kim I.S."/>
        </authorList>
    </citation>
    <scope>NUCLEOTIDE SEQUENCE [LARGE SCALE GENOMIC DNA]</scope>
    <source>
        <strain evidence="1 2">DLS-62</strain>
    </source>
</reference>
<proteinExistence type="predicted"/>
<organism evidence="1 2">
    <name type="scientific">Actinomadura monticuli</name>
    <dbReference type="NCBI Taxonomy" id="3097367"/>
    <lineage>
        <taxon>Bacteria</taxon>
        <taxon>Bacillati</taxon>
        <taxon>Actinomycetota</taxon>
        <taxon>Actinomycetes</taxon>
        <taxon>Streptosporangiales</taxon>
        <taxon>Thermomonosporaceae</taxon>
        <taxon>Actinomadura</taxon>
    </lineage>
</organism>
<comment type="caution">
    <text evidence="1">The sequence shown here is derived from an EMBL/GenBank/DDBJ whole genome shotgun (WGS) entry which is preliminary data.</text>
</comment>
<gene>
    <name evidence="1" type="ORF">SM611_15950</name>
</gene>
<accession>A0ABV4QCH5</accession>
<keyword evidence="2" id="KW-1185">Reference proteome</keyword>
<dbReference type="EMBL" id="JAXCEI010000006">
    <property type="protein sequence ID" value="MFA1540420.1"/>
    <property type="molecule type" value="Genomic_DNA"/>
</dbReference>
<evidence type="ECO:0000313" key="2">
    <source>
        <dbReference type="Proteomes" id="UP001569963"/>
    </source>
</evidence>